<evidence type="ECO:0000256" key="3">
    <source>
        <dbReference type="ARBA" id="ARBA00019439"/>
    </source>
</evidence>
<comment type="subcellular location">
    <subcellularLocation>
        <location evidence="1">Cell inner membrane</location>
        <topology evidence="1">Multi-pass membrane protein</topology>
    </subcellularLocation>
</comment>
<keyword evidence="4" id="KW-0813">Transport</keyword>
<dbReference type="CDD" id="cd12837">
    <property type="entry name" value="EcCorA-like_u1"/>
    <property type="match status" value="1"/>
</dbReference>
<dbReference type="PANTHER" id="PTHR47685:SF1">
    <property type="entry name" value="MAGNESIUM TRANSPORT PROTEIN CORA"/>
    <property type="match status" value="1"/>
</dbReference>
<evidence type="ECO:0000256" key="5">
    <source>
        <dbReference type="ARBA" id="ARBA00022475"/>
    </source>
</evidence>
<keyword evidence="6" id="KW-0997">Cell inner membrane</keyword>
<organism evidence="15 16">
    <name type="scientific">Aureimonas pseudogalii</name>
    <dbReference type="NCBI Taxonomy" id="1744844"/>
    <lineage>
        <taxon>Bacteria</taxon>
        <taxon>Pseudomonadati</taxon>
        <taxon>Pseudomonadota</taxon>
        <taxon>Alphaproteobacteria</taxon>
        <taxon>Hyphomicrobiales</taxon>
        <taxon>Aurantimonadaceae</taxon>
        <taxon>Aureimonas</taxon>
    </lineage>
</organism>
<keyword evidence="9 14" id="KW-1133">Transmembrane helix</keyword>
<evidence type="ECO:0000256" key="2">
    <source>
        <dbReference type="ARBA" id="ARBA00009765"/>
    </source>
</evidence>
<evidence type="ECO:0000256" key="11">
    <source>
        <dbReference type="ARBA" id="ARBA00023136"/>
    </source>
</evidence>
<keyword evidence="16" id="KW-1185">Reference proteome</keyword>
<dbReference type="PANTHER" id="PTHR47685">
    <property type="entry name" value="MAGNESIUM TRANSPORT PROTEIN CORA"/>
    <property type="match status" value="1"/>
</dbReference>
<dbReference type="InterPro" id="IPR002523">
    <property type="entry name" value="MgTranspt_CorA/ZnTranspt_ZntB"/>
</dbReference>
<evidence type="ECO:0000256" key="14">
    <source>
        <dbReference type="SAM" id="Phobius"/>
    </source>
</evidence>
<keyword evidence="8" id="KW-0460">Magnesium</keyword>
<dbReference type="InterPro" id="IPR050829">
    <property type="entry name" value="CorA_MIT"/>
</dbReference>
<evidence type="ECO:0000313" key="15">
    <source>
        <dbReference type="EMBL" id="MBB3998995.1"/>
    </source>
</evidence>
<dbReference type="RefSeq" id="WP_183200545.1">
    <property type="nucleotide sequence ID" value="NZ_JACIEK010000007.1"/>
</dbReference>
<dbReference type="SUPFAM" id="SSF144083">
    <property type="entry name" value="Magnesium transport protein CorA, transmembrane region"/>
    <property type="match status" value="1"/>
</dbReference>
<comment type="similarity">
    <text evidence="2">Belongs to the CorA metal ion transporter (MIT) (TC 1.A.35) family.</text>
</comment>
<dbReference type="GO" id="GO:0005886">
    <property type="term" value="C:plasma membrane"/>
    <property type="evidence" value="ECO:0007669"/>
    <property type="project" value="UniProtKB-SubCell"/>
</dbReference>
<feature type="transmembrane region" description="Helical" evidence="14">
    <location>
        <begin position="296"/>
        <end position="320"/>
    </location>
</feature>
<evidence type="ECO:0000256" key="10">
    <source>
        <dbReference type="ARBA" id="ARBA00023065"/>
    </source>
</evidence>
<evidence type="ECO:0000256" key="7">
    <source>
        <dbReference type="ARBA" id="ARBA00022692"/>
    </source>
</evidence>
<dbReference type="Pfam" id="PF01544">
    <property type="entry name" value="CorA"/>
    <property type="match status" value="2"/>
</dbReference>
<dbReference type="Proteomes" id="UP000542776">
    <property type="component" value="Unassembled WGS sequence"/>
</dbReference>
<dbReference type="EMBL" id="JACIEK010000007">
    <property type="protein sequence ID" value="MBB3998995.1"/>
    <property type="molecule type" value="Genomic_DNA"/>
</dbReference>
<dbReference type="FunFam" id="1.20.58.340:FF:000001">
    <property type="entry name" value="Magnesium transport protein CorA"/>
    <property type="match status" value="1"/>
</dbReference>
<dbReference type="Gene3D" id="3.30.460.20">
    <property type="entry name" value="CorA soluble domain-like"/>
    <property type="match status" value="1"/>
</dbReference>
<feature type="transmembrane region" description="Helical" evidence="14">
    <location>
        <begin position="332"/>
        <end position="352"/>
    </location>
</feature>
<dbReference type="Gene3D" id="1.20.58.340">
    <property type="entry name" value="Magnesium transport protein CorA, transmembrane region"/>
    <property type="match status" value="1"/>
</dbReference>
<reference evidence="15 16" key="1">
    <citation type="submission" date="2020-08" db="EMBL/GenBank/DDBJ databases">
        <title>Genomic Encyclopedia of Type Strains, Phase IV (KMG-IV): sequencing the most valuable type-strain genomes for metagenomic binning, comparative biology and taxonomic classification.</title>
        <authorList>
            <person name="Goeker M."/>
        </authorList>
    </citation>
    <scope>NUCLEOTIDE SEQUENCE [LARGE SCALE GENOMIC DNA]</scope>
    <source>
        <strain evidence="15 16">DSM 102238</strain>
    </source>
</reference>
<dbReference type="GO" id="GO:0015099">
    <property type="term" value="F:nickel cation transmembrane transporter activity"/>
    <property type="evidence" value="ECO:0007669"/>
    <property type="project" value="TreeGrafter"/>
</dbReference>
<keyword evidence="5" id="KW-1003">Cell membrane</keyword>
<feature type="region of interest" description="Disordered" evidence="13">
    <location>
        <begin position="124"/>
        <end position="161"/>
    </location>
</feature>
<gene>
    <name evidence="15" type="ORF">GGR04_002850</name>
</gene>
<comment type="caution">
    <text evidence="15">The sequence shown here is derived from an EMBL/GenBank/DDBJ whole genome shotgun (WGS) entry which is preliminary data.</text>
</comment>
<evidence type="ECO:0000256" key="8">
    <source>
        <dbReference type="ARBA" id="ARBA00022842"/>
    </source>
</evidence>
<accession>A0A7W6MKH7</accession>
<name>A0A7W6MKH7_9HYPH</name>
<dbReference type="SUPFAM" id="SSF143865">
    <property type="entry name" value="CorA soluble domain-like"/>
    <property type="match status" value="1"/>
</dbReference>
<evidence type="ECO:0000256" key="12">
    <source>
        <dbReference type="ARBA" id="ARBA00034269"/>
    </source>
</evidence>
<dbReference type="InterPro" id="IPR045861">
    <property type="entry name" value="CorA_cytoplasmic_dom"/>
</dbReference>
<evidence type="ECO:0000256" key="9">
    <source>
        <dbReference type="ARBA" id="ARBA00022989"/>
    </source>
</evidence>
<dbReference type="GO" id="GO:0015087">
    <property type="term" value="F:cobalt ion transmembrane transporter activity"/>
    <property type="evidence" value="ECO:0007669"/>
    <property type="project" value="TreeGrafter"/>
</dbReference>
<evidence type="ECO:0000256" key="6">
    <source>
        <dbReference type="ARBA" id="ARBA00022519"/>
    </source>
</evidence>
<evidence type="ECO:0000313" key="16">
    <source>
        <dbReference type="Proteomes" id="UP000542776"/>
    </source>
</evidence>
<keyword evidence="10" id="KW-0406">Ion transport</keyword>
<proteinExistence type="inferred from homology"/>
<keyword evidence="7 14" id="KW-0812">Transmembrane</keyword>
<dbReference type="GO" id="GO:0015095">
    <property type="term" value="F:magnesium ion transmembrane transporter activity"/>
    <property type="evidence" value="ECO:0007669"/>
    <property type="project" value="TreeGrafter"/>
</dbReference>
<dbReference type="InterPro" id="IPR045863">
    <property type="entry name" value="CorA_TM1_TM2"/>
</dbReference>
<comment type="catalytic activity">
    <reaction evidence="12">
        <text>Mg(2+)(in) = Mg(2+)(out)</text>
        <dbReference type="Rhea" id="RHEA:29827"/>
        <dbReference type="ChEBI" id="CHEBI:18420"/>
    </reaction>
</comment>
<evidence type="ECO:0000256" key="13">
    <source>
        <dbReference type="SAM" id="MobiDB-lite"/>
    </source>
</evidence>
<protein>
    <recommendedName>
        <fullName evidence="3">Magnesium transport protein CorA</fullName>
    </recommendedName>
</protein>
<keyword evidence="11 14" id="KW-0472">Membrane</keyword>
<sequence length="358" mass="39770">MIDAYTAFGSHVRRHPGVHADEIPPEAVWLDLRNPTRDEEMAIETLCGIEVPTREEMREIEVSSRLYSEDGGDFMTASLVYGLDEGRPDFGPVTFILVQNRLITLRYTDPKSFHIFSTKLCRDGSGSGNGEGARSKQALPSPLHYGPPPAPPKPSRRGSQSADSIMIGLLETVIDRVADMLEAIAADLDRIGTDIFRSSDDKTPTPTADFQQLLKRIGAAGDLSSRTRESLATLDRLLPYLQFVLDRRKPQKELKLRVKAMARDVSSLNDFVSFLSNKTTFLLDTTVGMISIEQNAIIKIFSVAAVGFMPPTLVASIYGMNFTHMPELTWPLGYPMALGVMVLSALLPLLFFRHKKWL</sequence>
<evidence type="ECO:0000256" key="1">
    <source>
        <dbReference type="ARBA" id="ARBA00004429"/>
    </source>
</evidence>
<evidence type="ECO:0000256" key="4">
    <source>
        <dbReference type="ARBA" id="ARBA00022448"/>
    </source>
</evidence>
<dbReference type="AlphaFoldDB" id="A0A7W6MKH7"/>